<name>A0A6V8HJG9_TALPI</name>
<dbReference type="Pfam" id="PF09995">
    <property type="entry name" value="MPAB_Lcp_cat"/>
    <property type="match status" value="1"/>
</dbReference>
<accession>A0A6V8HJG9</accession>
<organism evidence="2 3">
    <name type="scientific">Talaromyces pinophilus</name>
    <name type="common">Penicillium pinophilum</name>
    <dbReference type="NCBI Taxonomy" id="128442"/>
    <lineage>
        <taxon>Eukaryota</taxon>
        <taxon>Fungi</taxon>
        <taxon>Dikarya</taxon>
        <taxon>Ascomycota</taxon>
        <taxon>Pezizomycotina</taxon>
        <taxon>Eurotiomycetes</taxon>
        <taxon>Eurotiomycetidae</taxon>
        <taxon>Eurotiales</taxon>
        <taxon>Trichocomaceae</taxon>
        <taxon>Talaromyces</taxon>
        <taxon>Talaromyces sect. Talaromyces</taxon>
    </lineage>
</organism>
<feature type="domain" description="ER-bound oxygenase mpaB/mpaB'/Rubber oxygenase catalytic" evidence="1">
    <location>
        <begin position="54"/>
        <end position="270"/>
    </location>
</feature>
<protein>
    <recommendedName>
        <fullName evidence="1">ER-bound oxygenase mpaB/mpaB'/Rubber oxygenase catalytic domain-containing protein</fullName>
    </recommendedName>
</protein>
<evidence type="ECO:0000259" key="1">
    <source>
        <dbReference type="Pfam" id="PF09995"/>
    </source>
</evidence>
<comment type="caution">
    <text evidence="2">The sequence shown here is derived from an EMBL/GenBank/DDBJ whole genome shotgun (WGS) entry which is preliminary data.</text>
</comment>
<dbReference type="AlphaFoldDB" id="A0A6V8HJG9"/>
<evidence type="ECO:0000313" key="2">
    <source>
        <dbReference type="EMBL" id="GAM41941.1"/>
    </source>
</evidence>
<dbReference type="GO" id="GO:0016491">
    <property type="term" value="F:oxidoreductase activity"/>
    <property type="evidence" value="ECO:0007669"/>
    <property type="project" value="InterPro"/>
</dbReference>
<reference evidence="3" key="1">
    <citation type="journal article" date="2015" name="Genome Announc.">
        <title>Draft genome sequence of Talaromyces cellulolyticus strain Y-94, a source of lignocellulosic biomass-degrading enzymes.</title>
        <authorList>
            <person name="Fujii T."/>
            <person name="Koike H."/>
            <person name="Sawayama S."/>
            <person name="Yano S."/>
            <person name="Inoue H."/>
        </authorList>
    </citation>
    <scope>NUCLEOTIDE SEQUENCE [LARGE SCALE GENOMIC DNA]</scope>
    <source>
        <strain evidence="3">Y-94</strain>
    </source>
</reference>
<evidence type="ECO:0000313" key="3">
    <source>
        <dbReference type="Proteomes" id="UP000053095"/>
    </source>
</evidence>
<dbReference type="InterPro" id="IPR018713">
    <property type="entry name" value="MPAB/Lcp_cat_dom"/>
</dbReference>
<dbReference type="Proteomes" id="UP000053095">
    <property type="component" value="Unassembled WGS sequence"/>
</dbReference>
<sequence>MPRKWIQREIQSLDAGKDYERIWKLSTSYFSSAFITNFFYSLTFPDIVVPATAARPVWREDGGKVLSEATHRAVATGNFVLLLSWYGPSHPKARKEVDRVYRLHEYWATKYPEDFSDVDNYLYLITVFATQKHRILVKLGFPGLSEKEKVASHRFWKDIFDMFRTPGCTPLEGYPLCWDDMIAYQQRIEASRIQGSKQGALIAESTYDQFAYRYFPPGLRWLGRALLLSLSQPTTLQALGINPVNPLLGWVLRWFLTAYFFIMMDLLPDPTVAYWEAYEKQSHAEHEHERRKIQTLDRNFVAHFSQRHVRDIAGYKNHTQAAKAIRE</sequence>
<keyword evidence="3" id="KW-1185">Reference proteome</keyword>
<gene>
    <name evidence="2" type="ORF">TCE0_042r15466</name>
</gene>
<dbReference type="EMBL" id="DF933838">
    <property type="protein sequence ID" value="GAM41941.1"/>
    <property type="molecule type" value="Genomic_DNA"/>
</dbReference>
<proteinExistence type="predicted"/>